<proteinExistence type="predicted"/>
<dbReference type="AlphaFoldDB" id="A0A7C4XTG4"/>
<protein>
    <submittedName>
        <fullName evidence="1">Uncharacterized protein</fullName>
    </submittedName>
</protein>
<dbReference type="EMBL" id="DSRT01000041">
    <property type="protein sequence ID" value="HGW29440.1"/>
    <property type="molecule type" value="Genomic_DNA"/>
</dbReference>
<gene>
    <name evidence="1" type="ORF">ENR63_00765</name>
</gene>
<sequence length="90" mass="10709">MHNSKEKRRKWEEDDIQLKDLPFYIQKKAIPGAKVHILEIGRWKWVGNNWLLVKAPAFNMDDGWADVQTPLIHNHCAFTKYLPYLMYAIL</sequence>
<organism evidence="1">
    <name type="scientific">candidate division WWE3 bacterium</name>
    <dbReference type="NCBI Taxonomy" id="2053526"/>
    <lineage>
        <taxon>Bacteria</taxon>
        <taxon>Katanobacteria</taxon>
    </lineage>
</organism>
<comment type="caution">
    <text evidence="1">The sequence shown here is derived from an EMBL/GenBank/DDBJ whole genome shotgun (WGS) entry which is preliminary data.</text>
</comment>
<accession>A0A7C4XTG4</accession>
<evidence type="ECO:0000313" key="1">
    <source>
        <dbReference type="EMBL" id="HGW29440.1"/>
    </source>
</evidence>
<reference evidence="1" key="1">
    <citation type="journal article" date="2020" name="mSystems">
        <title>Genome- and Community-Level Interaction Insights into Carbon Utilization and Element Cycling Functions of Hydrothermarchaeota in Hydrothermal Sediment.</title>
        <authorList>
            <person name="Zhou Z."/>
            <person name="Liu Y."/>
            <person name="Xu W."/>
            <person name="Pan J."/>
            <person name="Luo Z.H."/>
            <person name="Li M."/>
        </authorList>
    </citation>
    <scope>NUCLEOTIDE SEQUENCE [LARGE SCALE GENOMIC DNA]</scope>
    <source>
        <strain evidence="1">SpSt-417</strain>
    </source>
</reference>
<name>A0A7C4XTG4_UNCKA</name>